<dbReference type="AlphaFoldDB" id="A0A1V8M9P3"/>
<dbReference type="InterPro" id="IPR034154">
    <property type="entry name" value="TOPRIM_DnaG/twinkle"/>
</dbReference>
<reference evidence="3 4" key="1">
    <citation type="submission" date="2015-12" db="EMBL/GenBank/DDBJ databases">
        <authorList>
            <person name="Shamseldin A."/>
            <person name="Moawad H."/>
            <person name="Abd El-Rahim W.M."/>
            <person name="Sadowsky M.J."/>
        </authorList>
    </citation>
    <scope>NUCLEOTIDE SEQUENCE [LARGE SCALE GENOMIC DNA]</scope>
    <source>
        <strain evidence="3 4">WF1</strain>
    </source>
</reference>
<gene>
    <name evidence="3" type="ORF">AU255_09195</name>
</gene>
<organism evidence="3 4">
    <name type="scientific">Methyloprofundus sedimenti</name>
    <dbReference type="NCBI Taxonomy" id="1420851"/>
    <lineage>
        <taxon>Bacteria</taxon>
        <taxon>Pseudomonadati</taxon>
        <taxon>Pseudomonadota</taxon>
        <taxon>Gammaproteobacteria</taxon>
        <taxon>Methylococcales</taxon>
        <taxon>Methylococcaceae</taxon>
        <taxon>Methyloprofundus</taxon>
    </lineage>
</organism>
<dbReference type="Proteomes" id="UP000191980">
    <property type="component" value="Unassembled WGS sequence"/>
</dbReference>
<feature type="region of interest" description="Disordered" evidence="1">
    <location>
        <begin position="1"/>
        <end position="28"/>
    </location>
</feature>
<feature type="domain" description="Toprim" evidence="2">
    <location>
        <begin position="117"/>
        <end position="190"/>
    </location>
</feature>
<accession>A0A1V8M9P3</accession>
<comment type="caution">
    <text evidence="3">The sequence shown here is derived from an EMBL/GenBank/DDBJ whole genome shotgun (WGS) entry which is preliminary data.</text>
</comment>
<dbReference type="EMBL" id="LPUF01000001">
    <property type="protein sequence ID" value="OQK18013.1"/>
    <property type="molecule type" value="Genomic_DNA"/>
</dbReference>
<proteinExistence type="predicted"/>
<dbReference type="STRING" id="1420851.AU255_09195"/>
<evidence type="ECO:0000256" key="1">
    <source>
        <dbReference type="SAM" id="MobiDB-lite"/>
    </source>
</evidence>
<evidence type="ECO:0000259" key="2">
    <source>
        <dbReference type="Pfam" id="PF13362"/>
    </source>
</evidence>
<dbReference type="InterPro" id="IPR006171">
    <property type="entry name" value="TOPRIM_dom"/>
</dbReference>
<evidence type="ECO:0000313" key="3">
    <source>
        <dbReference type="EMBL" id="OQK18013.1"/>
    </source>
</evidence>
<name>A0A1V8M9P3_9GAMM</name>
<dbReference type="Pfam" id="PF13362">
    <property type="entry name" value="Toprim_3"/>
    <property type="match status" value="1"/>
</dbReference>
<protein>
    <recommendedName>
        <fullName evidence="2">Toprim domain-containing protein</fullName>
    </recommendedName>
</protein>
<keyword evidence="4" id="KW-1185">Reference proteome</keyword>
<dbReference type="RefSeq" id="WP_080522618.1">
    <property type="nucleotide sequence ID" value="NZ_LPUF01000001.1"/>
</dbReference>
<evidence type="ECO:0000313" key="4">
    <source>
        <dbReference type="Proteomes" id="UP000191980"/>
    </source>
</evidence>
<sequence length="201" mass="22470">MLSPAEKTRYAKEQEEKRKLADQERKKEIEATARRATEIWEKLPKHGHSKYLQRKKIAAFNIRFTRGSIVLPVYGFDRVLSGLQFIDPDGNKKFLTGTIKKGRFCILGNSLKPDGFMAITEGYATGASVRMATHWPVYIAFDAGNLIYVAKAVREKYLRAKIVIAGDDDFGNPDNPGRKKAIQAAKAVGALAIFPNREVVA</sequence>
<dbReference type="OrthoDB" id="9792687at2"/>
<dbReference type="CDD" id="cd01029">
    <property type="entry name" value="TOPRIM_primases"/>
    <property type="match status" value="1"/>
</dbReference>